<sequence length="290" mass="32807">MTNKLLTELITLLNLEHIEEDIFRGQSQDLGLRQLFGGQVLGQALSAASHTVPDDRSVHSLHGYFLRRGDSTKPVVFFVDRVRDGRSFSSRRVSAIQSGKTIFFCSASFHRPETGFEHQVEMPDIPGPEGLDNEATLILKQRDTLPKSLYDKVKGGRPIEIRPVSNFNPYAPQKRPAIRYVWFRADGEVPDIASLHRYLLAYTTDFNLLTTSLLPHGKGFLDVDMEVASIDHSIWFHSQPNMNEWMLYSIQSPWAGEARGLSRAEIFTQDGRLIASVCQEGLIRQVKEHS</sequence>
<evidence type="ECO:0000259" key="9">
    <source>
        <dbReference type="Pfam" id="PF02551"/>
    </source>
</evidence>
<dbReference type="Pfam" id="PF02551">
    <property type="entry name" value="Acyl_CoA_thio"/>
    <property type="match status" value="1"/>
</dbReference>
<evidence type="ECO:0000259" key="10">
    <source>
        <dbReference type="Pfam" id="PF13622"/>
    </source>
</evidence>
<evidence type="ECO:0000256" key="6">
    <source>
        <dbReference type="ARBA" id="ARBA00050943"/>
    </source>
</evidence>
<dbReference type="EMBL" id="CP029822">
    <property type="protein sequence ID" value="AZS51934.1"/>
    <property type="molecule type" value="Genomic_DNA"/>
</dbReference>
<dbReference type="Pfam" id="PF13622">
    <property type="entry name" value="4HBT_3"/>
    <property type="match status" value="1"/>
</dbReference>
<dbReference type="PANTHER" id="PTHR11066">
    <property type="entry name" value="ACYL-COA THIOESTERASE"/>
    <property type="match status" value="1"/>
</dbReference>
<dbReference type="Proteomes" id="UP000273143">
    <property type="component" value="Chromosome"/>
</dbReference>
<dbReference type="PANTHER" id="PTHR11066:SF34">
    <property type="entry name" value="ACYL-COENZYME A THIOESTERASE 8"/>
    <property type="match status" value="1"/>
</dbReference>
<evidence type="ECO:0000256" key="8">
    <source>
        <dbReference type="ARBA" id="ARBA00079653"/>
    </source>
</evidence>
<dbReference type="KEGG" id="emo:DM558_14675"/>
<accession>A0A3Q9JNB9</accession>
<name>A0A3Q9JNB9_9GAMM</name>
<evidence type="ECO:0000256" key="5">
    <source>
        <dbReference type="ARBA" id="ARBA00038894"/>
    </source>
</evidence>
<organism evidence="11 12">
    <name type="scientific">Entomomonas moraniae</name>
    <dbReference type="NCBI Taxonomy" id="2213226"/>
    <lineage>
        <taxon>Bacteria</taxon>
        <taxon>Pseudomonadati</taxon>
        <taxon>Pseudomonadota</taxon>
        <taxon>Gammaproteobacteria</taxon>
        <taxon>Pseudomonadales</taxon>
        <taxon>Pseudomonadaceae</taxon>
        <taxon>Entomomonas</taxon>
    </lineage>
</organism>
<evidence type="ECO:0000256" key="3">
    <source>
        <dbReference type="ARBA" id="ARBA00022801"/>
    </source>
</evidence>
<dbReference type="InterPro" id="IPR049449">
    <property type="entry name" value="TesB_ACOT8-like_N"/>
</dbReference>
<evidence type="ECO:0000313" key="11">
    <source>
        <dbReference type="EMBL" id="AZS51934.1"/>
    </source>
</evidence>
<feature type="domain" description="Acyl-CoA thioesterase-like N-terminal HotDog" evidence="10">
    <location>
        <begin position="35"/>
        <end position="110"/>
    </location>
</feature>
<protein>
    <recommendedName>
        <fullName evidence="7">Acyl-CoA thioesterase 2</fullName>
        <ecNumber evidence="5">3.1.2.20</ecNumber>
    </recommendedName>
    <alternativeName>
        <fullName evidence="8">Thioesterase II</fullName>
    </alternativeName>
</protein>
<dbReference type="EC" id="3.1.2.20" evidence="5"/>
<evidence type="ECO:0000256" key="4">
    <source>
        <dbReference type="ARBA" id="ARBA00023098"/>
    </source>
</evidence>
<dbReference type="SUPFAM" id="SSF54637">
    <property type="entry name" value="Thioesterase/thiol ester dehydrase-isomerase"/>
    <property type="match status" value="2"/>
</dbReference>
<dbReference type="InterPro" id="IPR042171">
    <property type="entry name" value="Acyl-CoA_hotdog"/>
</dbReference>
<dbReference type="AlphaFoldDB" id="A0A3Q9JNB9"/>
<evidence type="ECO:0000256" key="2">
    <source>
        <dbReference type="ARBA" id="ARBA00011881"/>
    </source>
</evidence>
<proteinExistence type="inferred from homology"/>
<evidence type="ECO:0000313" key="12">
    <source>
        <dbReference type="Proteomes" id="UP000273143"/>
    </source>
</evidence>
<dbReference type="RefSeq" id="WP_127164604.1">
    <property type="nucleotide sequence ID" value="NZ_CP029822.1"/>
</dbReference>
<dbReference type="FunFam" id="2.40.160.210:FF:000001">
    <property type="entry name" value="Acyl-CoA thioesterase II"/>
    <property type="match status" value="1"/>
</dbReference>
<dbReference type="GO" id="GO:0047617">
    <property type="term" value="F:fatty acyl-CoA hydrolase activity"/>
    <property type="evidence" value="ECO:0007669"/>
    <property type="project" value="UniProtKB-EC"/>
</dbReference>
<dbReference type="CDD" id="cd03445">
    <property type="entry name" value="Thioesterase_II_repeat2"/>
    <property type="match status" value="1"/>
</dbReference>
<reference evidence="12" key="1">
    <citation type="submission" date="2018-06" db="EMBL/GenBank/DDBJ databases">
        <title>Complete genome of Pseudomonas insecticola strain QZS01.</title>
        <authorList>
            <person name="Wang J."/>
            <person name="Su Q."/>
        </authorList>
    </citation>
    <scope>NUCLEOTIDE SEQUENCE [LARGE SCALE GENOMIC DNA]</scope>
    <source>
        <strain evidence="12">QZS01</strain>
    </source>
</reference>
<dbReference type="GO" id="GO:0006637">
    <property type="term" value="P:acyl-CoA metabolic process"/>
    <property type="evidence" value="ECO:0007669"/>
    <property type="project" value="InterPro"/>
</dbReference>
<keyword evidence="12" id="KW-1185">Reference proteome</keyword>
<keyword evidence="3" id="KW-0378">Hydrolase</keyword>
<comment type="catalytic activity">
    <reaction evidence="6">
        <text>a fatty acyl-CoA + H2O = a fatty acid + CoA + H(+)</text>
        <dbReference type="Rhea" id="RHEA:16781"/>
        <dbReference type="ChEBI" id="CHEBI:15377"/>
        <dbReference type="ChEBI" id="CHEBI:15378"/>
        <dbReference type="ChEBI" id="CHEBI:28868"/>
        <dbReference type="ChEBI" id="CHEBI:57287"/>
        <dbReference type="ChEBI" id="CHEBI:77636"/>
        <dbReference type="EC" id="3.1.2.20"/>
    </reaction>
    <physiologicalReaction direction="left-to-right" evidence="6">
        <dbReference type="Rhea" id="RHEA:16782"/>
    </physiologicalReaction>
</comment>
<feature type="domain" description="Acyl-CoA thioesterase 2 C-terminal" evidence="9">
    <location>
        <begin position="154"/>
        <end position="282"/>
    </location>
</feature>
<dbReference type="InterPro" id="IPR025652">
    <property type="entry name" value="TesB_C"/>
</dbReference>
<comment type="similarity">
    <text evidence="1">Belongs to the C/M/P thioester hydrolase family.</text>
</comment>
<dbReference type="Gene3D" id="2.40.160.210">
    <property type="entry name" value="Acyl-CoA thioesterase, double hotdog domain"/>
    <property type="match status" value="1"/>
</dbReference>
<dbReference type="NCBIfam" id="TIGR00189">
    <property type="entry name" value="tesB"/>
    <property type="match status" value="1"/>
</dbReference>
<evidence type="ECO:0000256" key="1">
    <source>
        <dbReference type="ARBA" id="ARBA00006538"/>
    </source>
</evidence>
<dbReference type="InterPro" id="IPR003703">
    <property type="entry name" value="Acyl_CoA_thio"/>
</dbReference>
<dbReference type="GO" id="GO:0005829">
    <property type="term" value="C:cytosol"/>
    <property type="evidence" value="ECO:0007669"/>
    <property type="project" value="TreeGrafter"/>
</dbReference>
<gene>
    <name evidence="11" type="primary">tesB</name>
    <name evidence="11" type="ORF">DM558_14675</name>
</gene>
<comment type="subunit">
    <text evidence="2">Homotetramer.</text>
</comment>
<dbReference type="InterPro" id="IPR029069">
    <property type="entry name" value="HotDog_dom_sf"/>
</dbReference>
<keyword evidence="4" id="KW-0443">Lipid metabolism</keyword>
<evidence type="ECO:0000256" key="7">
    <source>
        <dbReference type="ARBA" id="ARBA00071120"/>
    </source>
</evidence>
<dbReference type="GO" id="GO:0009062">
    <property type="term" value="P:fatty acid catabolic process"/>
    <property type="evidence" value="ECO:0007669"/>
    <property type="project" value="TreeGrafter"/>
</dbReference>
<dbReference type="CDD" id="cd03444">
    <property type="entry name" value="Thioesterase_II_repeat1"/>
    <property type="match status" value="1"/>
</dbReference>